<dbReference type="SUPFAM" id="SSF52218">
    <property type="entry name" value="Flavoproteins"/>
    <property type="match status" value="1"/>
</dbReference>
<dbReference type="AlphaFoldDB" id="A0A5B8C725"/>
<gene>
    <name evidence="2" type="ORF">FE374_11510</name>
</gene>
<protein>
    <recommendedName>
        <fullName evidence="4">Flavodoxin-like domain-containing protein</fullName>
    </recommendedName>
</protein>
<evidence type="ECO:0000256" key="1">
    <source>
        <dbReference type="SAM" id="MobiDB-lite"/>
    </source>
</evidence>
<feature type="region of interest" description="Disordered" evidence="1">
    <location>
        <begin position="61"/>
        <end position="83"/>
    </location>
</feature>
<dbReference type="InterPro" id="IPR029039">
    <property type="entry name" value="Flavoprotein-like_sf"/>
</dbReference>
<dbReference type="RefSeq" id="WP_139929200.1">
    <property type="nucleotide sequence ID" value="NZ_CP040915.1"/>
</dbReference>
<feature type="compositionally biased region" description="Pro residues" evidence="1">
    <location>
        <begin position="74"/>
        <end position="83"/>
    </location>
</feature>
<dbReference type="Proteomes" id="UP000314616">
    <property type="component" value="Chromosome"/>
</dbReference>
<proteinExistence type="predicted"/>
<evidence type="ECO:0000313" key="3">
    <source>
        <dbReference type="Proteomes" id="UP000314616"/>
    </source>
</evidence>
<organism evidence="2 3">
    <name type="scientific">Georgenia yuyongxinii</name>
    <dbReference type="NCBI Taxonomy" id="2589797"/>
    <lineage>
        <taxon>Bacteria</taxon>
        <taxon>Bacillati</taxon>
        <taxon>Actinomycetota</taxon>
        <taxon>Actinomycetes</taxon>
        <taxon>Micrococcales</taxon>
        <taxon>Bogoriellaceae</taxon>
        <taxon>Georgenia</taxon>
    </lineage>
</organism>
<accession>A0A5B8C725</accession>
<name>A0A5B8C725_9MICO</name>
<evidence type="ECO:0000313" key="2">
    <source>
        <dbReference type="EMBL" id="QDC25145.1"/>
    </source>
</evidence>
<dbReference type="EMBL" id="CP040915">
    <property type="protein sequence ID" value="QDC25145.1"/>
    <property type="molecule type" value="Genomic_DNA"/>
</dbReference>
<evidence type="ECO:0008006" key="4">
    <source>
        <dbReference type="Google" id="ProtNLM"/>
    </source>
</evidence>
<sequence length="83" mass="8631">MKIAYYHASKFGNGAAVAAEFRTAMAAKGVAVDVHHIREADPTALEPADLYVFSSPGRWAGPSDARGASSSTPRCPPGPDTPC</sequence>
<dbReference type="KEGG" id="gyu:FE374_11510"/>
<reference evidence="2 3" key="1">
    <citation type="submission" date="2019-05" db="EMBL/GenBank/DDBJ databases">
        <title>Georgenia *** sp. nov., and Georgenia *** sp. nov., isolated from the intestinal contents of plateau pika (Ochotona curzoniae) in the Qinghai-Tibet plateau of China.</title>
        <authorList>
            <person name="Tian Z."/>
        </authorList>
    </citation>
    <scope>NUCLEOTIDE SEQUENCE [LARGE SCALE GENOMIC DNA]</scope>
    <source>
        <strain evidence="2 3">Z443</strain>
    </source>
</reference>
<dbReference type="Gene3D" id="3.40.50.360">
    <property type="match status" value="1"/>
</dbReference>